<reference evidence="1 2" key="1">
    <citation type="submission" date="2018-06" db="EMBL/GenBank/DDBJ databases">
        <title>Freshwater and sediment microbial communities from various areas in North America, analyzing microbe dynamics in response to fracking.</title>
        <authorList>
            <person name="Lamendella R."/>
        </authorList>
    </citation>
    <scope>NUCLEOTIDE SEQUENCE [LARGE SCALE GENOMIC DNA]</scope>
    <source>
        <strain evidence="1 2">NG-13</strain>
    </source>
</reference>
<keyword evidence="2" id="KW-1185">Reference proteome</keyword>
<gene>
    <name evidence="1" type="ORF">DET54_11270</name>
</gene>
<dbReference type="Proteomes" id="UP000248827">
    <property type="component" value="Unassembled WGS sequence"/>
</dbReference>
<evidence type="ECO:0000313" key="1">
    <source>
        <dbReference type="EMBL" id="RAI91207.1"/>
    </source>
</evidence>
<name>A0ABX9BFW0_9BACL</name>
<sequence>MNAWVEPIFEFLYKTEMRDFVLSIEIRGNSVL</sequence>
<protein>
    <submittedName>
        <fullName evidence="1">Uncharacterized protein</fullName>
    </submittedName>
</protein>
<organism evidence="1 2">
    <name type="scientific">Paenibacillus pabuli</name>
    <dbReference type="NCBI Taxonomy" id="1472"/>
    <lineage>
        <taxon>Bacteria</taxon>
        <taxon>Bacillati</taxon>
        <taxon>Bacillota</taxon>
        <taxon>Bacilli</taxon>
        <taxon>Bacillales</taxon>
        <taxon>Paenibacillaceae</taxon>
        <taxon>Paenibacillus</taxon>
    </lineage>
</organism>
<evidence type="ECO:0000313" key="2">
    <source>
        <dbReference type="Proteomes" id="UP000248827"/>
    </source>
</evidence>
<accession>A0ABX9BFW0</accession>
<comment type="caution">
    <text evidence="1">The sequence shown here is derived from an EMBL/GenBank/DDBJ whole genome shotgun (WGS) entry which is preliminary data.</text>
</comment>
<proteinExistence type="predicted"/>
<dbReference type="EMBL" id="QLLI01000012">
    <property type="protein sequence ID" value="RAI91207.1"/>
    <property type="molecule type" value="Genomic_DNA"/>
</dbReference>